<feature type="binding site" evidence="16">
    <location>
        <position position="14"/>
    </location>
    <ligand>
        <name>Mg(2+)</name>
        <dbReference type="ChEBI" id="CHEBI:18420"/>
    </ligand>
</feature>
<evidence type="ECO:0000256" key="13">
    <source>
        <dbReference type="ARBA" id="ARBA00023125"/>
    </source>
</evidence>
<dbReference type="GO" id="GO:0000287">
    <property type="term" value="F:magnesium ion binding"/>
    <property type="evidence" value="ECO:0007669"/>
    <property type="project" value="UniProtKB-UniRule"/>
</dbReference>
<feature type="site" description="Substrate discrimination" evidence="16">
    <location>
        <position position="19"/>
    </location>
</feature>
<keyword evidence="9 16" id="KW-0479">Metal-binding</keyword>
<evidence type="ECO:0000256" key="5">
    <source>
        <dbReference type="ARBA" id="ARBA00022490"/>
    </source>
</evidence>
<dbReference type="InterPro" id="IPR043502">
    <property type="entry name" value="DNA/RNA_pol_sf"/>
</dbReference>
<keyword evidence="12 16" id="KW-0239">DNA-directed DNA polymerase</keyword>
<dbReference type="SUPFAM" id="SSF56672">
    <property type="entry name" value="DNA/RNA polymerases"/>
    <property type="match status" value="1"/>
</dbReference>
<keyword evidence="14 16" id="KW-0234">DNA repair</keyword>
<dbReference type="Gene3D" id="3.30.1490.100">
    <property type="entry name" value="DNA polymerase, Y-family, little finger domain"/>
    <property type="match status" value="1"/>
</dbReference>
<dbReference type="FunFam" id="3.30.1490.100:FF:000004">
    <property type="entry name" value="DNA polymerase IV"/>
    <property type="match status" value="1"/>
</dbReference>
<dbReference type="GO" id="GO:0003684">
    <property type="term" value="F:damaged DNA binding"/>
    <property type="evidence" value="ECO:0007669"/>
    <property type="project" value="InterPro"/>
</dbReference>
<evidence type="ECO:0000313" key="18">
    <source>
        <dbReference type="EMBL" id="CAA6828924.1"/>
    </source>
</evidence>
<reference evidence="18" key="1">
    <citation type="submission" date="2020-01" db="EMBL/GenBank/DDBJ databases">
        <authorList>
            <person name="Meier V. D."/>
            <person name="Meier V D."/>
        </authorList>
    </citation>
    <scope>NUCLEOTIDE SEQUENCE</scope>
    <source>
        <strain evidence="18">HLG_WM_MAG_10</strain>
    </source>
</reference>
<accession>A0A6S6UGH0</accession>
<dbReference type="FunFam" id="3.40.1170.60:FF:000001">
    <property type="entry name" value="DNA polymerase IV"/>
    <property type="match status" value="1"/>
</dbReference>
<dbReference type="InterPro" id="IPR053848">
    <property type="entry name" value="IMS_HHH_1"/>
</dbReference>
<keyword evidence="8 16" id="KW-0235">DNA replication</keyword>
<dbReference type="GO" id="GO:0042276">
    <property type="term" value="P:error-prone translesion synthesis"/>
    <property type="evidence" value="ECO:0007669"/>
    <property type="project" value="TreeGrafter"/>
</dbReference>
<dbReference type="InterPro" id="IPR036775">
    <property type="entry name" value="DNA_pol_Y-fam_lit_finger_sf"/>
</dbReference>
<dbReference type="PROSITE" id="PS50173">
    <property type="entry name" value="UMUC"/>
    <property type="match status" value="1"/>
</dbReference>
<feature type="domain" description="UmuC" evidence="17">
    <location>
        <begin position="10"/>
        <end position="190"/>
    </location>
</feature>
<evidence type="ECO:0000256" key="16">
    <source>
        <dbReference type="HAMAP-Rule" id="MF_01113"/>
    </source>
</evidence>
<evidence type="ECO:0000256" key="10">
    <source>
        <dbReference type="ARBA" id="ARBA00022763"/>
    </source>
</evidence>
<keyword evidence="10 16" id="KW-0227">DNA damage</keyword>
<dbReference type="EC" id="2.7.7.7" evidence="16"/>
<keyword evidence="11 16" id="KW-0460">Magnesium</keyword>
<dbReference type="Pfam" id="PF00817">
    <property type="entry name" value="IMS"/>
    <property type="match status" value="1"/>
</dbReference>
<evidence type="ECO:0000256" key="4">
    <source>
        <dbReference type="ARBA" id="ARBA00022457"/>
    </source>
</evidence>
<evidence type="ECO:0000256" key="9">
    <source>
        <dbReference type="ARBA" id="ARBA00022723"/>
    </source>
</evidence>
<evidence type="ECO:0000256" key="2">
    <source>
        <dbReference type="ARBA" id="ARBA00010945"/>
    </source>
</evidence>
<dbReference type="GO" id="GO:0005829">
    <property type="term" value="C:cytosol"/>
    <property type="evidence" value="ECO:0007669"/>
    <property type="project" value="TreeGrafter"/>
</dbReference>
<dbReference type="FunFam" id="1.10.150.20:FF:000019">
    <property type="entry name" value="DNA polymerase IV"/>
    <property type="match status" value="1"/>
</dbReference>
<dbReference type="InterPro" id="IPR043128">
    <property type="entry name" value="Rev_trsase/Diguanyl_cyclase"/>
</dbReference>
<name>A0A6S6UGH0_9BACT</name>
<evidence type="ECO:0000256" key="7">
    <source>
        <dbReference type="ARBA" id="ARBA00022695"/>
    </source>
</evidence>
<evidence type="ECO:0000256" key="8">
    <source>
        <dbReference type="ARBA" id="ARBA00022705"/>
    </source>
</evidence>
<feature type="binding site" evidence="16">
    <location>
        <position position="108"/>
    </location>
    <ligand>
        <name>Mg(2+)</name>
        <dbReference type="ChEBI" id="CHEBI:18420"/>
    </ligand>
</feature>
<keyword evidence="7 16" id="KW-0548">Nucleotidyltransferase</keyword>
<dbReference type="GO" id="GO:0009432">
    <property type="term" value="P:SOS response"/>
    <property type="evidence" value="ECO:0007669"/>
    <property type="project" value="UniProtKB-ARBA"/>
</dbReference>
<dbReference type="InterPro" id="IPR022880">
    <property type="entry name" value="DNApol_IV"/>
</dbReference>
<keyword evidence="6 16" id="KW-0808">Transferase</keyword>
<proteinExistence type="inferred from homology"/>
<feature type="active site" evidence="16">
    <location>
        <position position="109"/>
    </location>
</feature>
<dbReference type="GO" id="GO:0006281">
    <property type="term" value="P:DNA repair"/>
    <property type="evidence" value="ECO:0007669"/>
    <property type="project" value="UniProtKB-UniRule"/>
</dbReference>
<dbReference type="GO" id="GO:0003887">
    <property type="term" value="F:DNA-directed DNA polymerase activity"/>
    <property type="evidence" value="ECO:0007669"/>
    <property type="project" value="UniProtKB-UniRule"/>
</dbReference>
<dbReference type="NCBIfam" id="NF002677">
    <property type="entry name" value="PRK02406.1"/>
    <property type="match status" value="1"/>
</dbReference>
<dbReference type="GO" id="GO:0006261">
    <property type="term" value="P:DNA-templated DNA replication"/>
    <property type="evidence" value="ECO:0007669"/>
    <property type="project" value="UniProtKB-UniRule"/>
</dbReference>
<comment type="subcellular location">
    <subcellularLocation>
        <location evidence="1 16">Cytoplasm</location>
    </subcellularLocation>
</comment>
<dbReference type="InterPro" id="IPR001126">
    <property type="entry name" value="UmuC"/>
</dbReference>
<comment type="similarity">
    <text evidence="2 16">Belongs to the DNA polymerase type-Y family.</text>
</comment>
<dbReference type="InterPro" id="IPR017961">
    <property type="entry name" value="DNA_pol_Y-fam_little_finger"/>
</dbReference>
<dbReference type="PANTHER" id="PTHR11076:SF33">
    <property type="entry name" value="DNA POLYMERASE KAPPA"/>
    <property type="match status" value="1"/>
</dbReference>
<dbReference type="Pfam" id="PF21999">
    <property type="entry name" value="IMS_HHH_1"/>
    <property type="match status" value="1"/>
</dbReference>
<comment type="function">
    <text evidence="16">Poorly processive, error-prone DNA polymerase involved in untargeted mutagenesis. Copies undamaged DNA at stalled replication forks, which arise in vivo from mismatched or misaligned primer ends. These misaligned primers can be extended by PolIV. Exhibits no 3'-5' exonuclease (proofreading) activity. May be involved in translesional synthesis, in conjunction with the beta clamp from PolIII.</text>
</comment>
<evidence type="ECO:0000256" key="15">
    <source>
        <dbReference type="ARBA" id="ARBA00049244"/>
    </source>
</evidence>
<dbReference type="Pfam" id="PF11799">
    <property type="entry name" value="IMS_C"/>
    <property type="match status" value="1"/>
</dbReference>
<sequence>MATADYTRRIIHIDMDAFYASIEQRDYPELKGKPIAVGGGGSRGVVATASYEARKYGVHSAMSGFRARQLCPQLIFVPTRFDVYKEVSQQVRAIFETYTDLIEPLSLDEAYLDITINKKNIALATEVAESIMQEVLERTQLTCSAGVSYCKFIAKIASDMKKPNGMTVIRPHQALPFLEQLSVKKFHGVGKVTAEKMFHLGLKTGGDLKKLTKLELAQRFGKVGGFYYNIVRGIDNRPVNNKRIRKSLAVERTFREDLSTFEEIVETLEPIIRKFFERLSIANNFGRTITLKLKTSDFQIMTRSLSKEYYVTSLAEIRAIAHELLRDNIDSFEKIRLIGLTASNLQKQGEVPGIGYQLKFDFDAFKEL</sequence>
<keyword evidence="13 16" id="KW-0238">DNA-binding</keyword>
<evidence type="ECO:0000256" key="1">
    <source>
        <dbReference type="ARBA" id="ARBA00004496"/>
    </source>
</evidence>
<dbReference type="HAMAP" id="MF_01113">
    <property type="entry name" value="DNApol_IV"/>
    <property type="match status" value="1"/>
</dbReference>
<gene>
    <name evidence="16" type="primary">dinB</name>
    <name evidence="18" type="ORF">HELGO_WM23162</name>
</gene>
<dbReference type="Gene3D" id="1.10.150.20">
    <property type="entry name" value="5' to 3' exonuclease, C-terminal subdomain"/>
    <property type="match status" value="1"/>
</dbReference>
<dbReference type="EMBL" id="CACVAQ010000449">
    <property type="protein sequence ID" value="CAA6828924.1"/>
    <property type="molecule type" value="Genomic_DNA"/>
</dbReference>
<keyword evidence="5 16" id="KW-0963">Cytoplasm</keyword>
<dbReference type="InterPro" id="IPR050116">
    <property type="entry name" value="DNA_polymerase-Y"/>
</dbReference>
<organism evidence="18">
    <name type="scientific">uncultured Aureispira sp</name>
    <dbReference type="NCBI Taxonomy" id="1331704"/>
    <lineage>
        <taxon>Bacteria</taxon>
        <taxon>Pseudomonadati</taxon>
        <taxon>Bacteroidota</taxon>
        <taxon>Saprospiria</taxon>
        <taxon>Saprospirales</taxon>
        <taxon>Saprospiraceae</taxon>
        <taxon>Aureispira</taxon>
        <taxon>environmental samples</taxon>
    </lineage>
</organism>
<dbReference type="PANTHER" id="PTHR11076">
    <property type="entry name" value="DNA REPAIR POLYMERASE UMUC / TRANSFERASE FAMILY MEMBER"/>
    <property type="match status" value="1"/>
</dbReference>
<evidence type="ECO:0000259" key="17">
    <source>
        <dbReference type="PROSITE" id="PS50173"/>
    </source>
</evidence>
<evidence type="ECO:0000256" key="3">
    <source>
        <dbReference type="ARBA" id="ARBA00011245"/>
    </source>
</evidence>
<evidence type="ECO:0000256" key="12">
    <source>
        <dbReference type="ARBA" id="ARBA00022932"/>
    </source>
</evidence>
<dbReference type="Gene3D" id="3.30.70.270">
    <property type="match status" value="1"/>
</dbReference>
<keyword evidence="4 16" id="KW-0515">Mutator protein</keyword>
<evidence type="ECO:0000256" key="6">
    <source>
        <dbReference type="ARBA" id="ARBA00022679"/>
    </source>
</evidence>
<comment type="catalytic activity">
    <reaction evidence="15 16">
        <text>DNA(n) + a 2'-deoxyribonucleoside 5'-triphosphate = DNA(n+1) + diphosphate</text>
        <dbReference type="Rhea" id="RHEA:22508"/>
        <dbReference type="Rhea" id="RHEA-COMP:17339"/>
        <dbReference type="Rhea" id="RHEA-COMP:17340"/>
        <dbReference type="ChEBI" id="CHEBI:33019"/>
        <dbReference type="ChEBI" id="CHEBI:61560"/>
        <dbReference type="ChEBI" id="CHEBI:173112"/>
        <dbReference type="EC" id="2.7.7.7"/>
    </reaction>
</comment>
<dbReference type="NCBIfam" id="NF010731">
    <property type="entry name" value="PRK14133.1"/>
    <property type="match status" value="1"/>
</dbReference>
<dbReference type="AlphaFoldDB" id="A0A6S6UGH0"/>
<dbReference type="SUPFAM" id="SSF100879">
    <property type="entry name" value="Lesion bypass DNA polymerase (Y-family), little finger domain"/>
    <property type="match status" value="1"/>
</dbReference>
<dbReference type="CDD" id="cd03586">
    <property type="entry name" value="PolY_Pol_IV_kappa"/>
    <property type="match status" value="1"/>
</dbReference>
<protein>
    <recommendedName>
        <fullName evidence="16">DNA polymerase IV</fullName>
        <shortName evidence="16">Pol IV</shortName>
        <ecNumber evidence="16">2.7.7.7</ecNumber>
    </recommendedName>
</protein>
<evidence type="ECO:0000256" key="11">
    <source>
        <dbReference type="ARBA" id="ARBA00022842"/>
    </source>
</evidence>
<evidence type="ECO:0000256" key="14">
    <source>
        <dbReference type="ARBA" id="ARBA00023204"/>
    </source>
</evidence>
<comment type="cofactor">
    <cofactor evidence="16">
        <name>Mg(2+)</name>
        <dbReference type="ChEBI" id="CHEBI:18420"/>
    </cofactor>
    <text evidence="16">Binds 2 magnesium ions per subunit.</text>
</comment>
<dbReference type="Gene3D" id="3.40.1170.60">
    <property type="match status" value="1"/>
</dbReference>
<comment type="subunit">
    <text evidence="3 16">Monomer.</text>
</comment>